<dbReference type="PANTHER" id="PTHR44329:SF291">
    <property type="entry name" value="PROTEIN KINASE DOMAIN-CONTAINING PROTEIN"/>
    <property type="match status" value="1"/>
</dbReference>
<sequence>MSFSNFQNFDASDFRTRKDDQLEKSSIATFQKCQHHSLGRVVVKVFRQRTSSSGHHSFHEEYQGYEIMLREIDRRKKINHKNIGRFYGVTKWPGFAGIVTECPECGNLAQLLRATKLVPIFPWWLRHRILTEVFDALQYLHNQPIPIVHGNLTSCSILLTEDLTVKLSDFKKINVDACGQDVLNRDEFQLLRLVTPEDLKLLDIYCASQVAYEIITRYLLTQIEFAFLASLDQPILTFSPAELGDELSKSIPVSSIIILLKKVALKCANINKDGKPDADTILEMLNEVEINLSGTKKLKQASGIAKRLHKVKHAADCDEPLDVLFCLNHIGENVRTEWTSTPKMDDVSRQSILGVSTPPMASLSGESPDKNEQNITFFSQDDPDLLNFENETSLQVEEEDVNLTGNSINCSTLSSNESKLNKSFDEIALEADKVASSNTPLNALQKVNTPTKGDSNLVNTSIQRCWSLPVEIRFVYETCAIVGNEGGIINVSDCKITIPQGALSNKNEFKFTLLFGREHFQNPNVLVLTPTLSCSPSHNFSKLATVELPTCYAAEENISVTVQESKNGRLWNDLEEVMDSYRNSVMFETTSLSWHRVVSKVPDLIGSFKKTLVYLCYRHPSNCSDPYVTLELRDNVMNPLVSLGETEGFCGVVEVRSDDDLLLKISSPNIIVQPDEKIVMSKDIFEQGFLLQQNFRISKKEEQYYHRQEYFKFEIKRKSSDKALFANSFAFPKILSPNRLAEITLSHCTIPNVSAPATGRRGDHVPRDQNKSEQTDGEEMLGPLAIDSSQDQAVYDQSEVNFITSDLAVKLQNFCKHLGV</sequence>
<evidence type="ECO:0000256" key="1">
    <source>
        <dbReference type="SAM" id="MobiDB-lite"/>
    </source>
</evidence>
<evidence type="ECO:0000313" key="4">
    <source>
        <dbReference type="Proteomes" id="UP001642483"/>
    </source>
</evidence>
<organism evidence="3 4">
    <name type="scientific">Clavelina lepadiformis</name>
    <name type="common">Light-bulb sea squirt</name>
    <name type="synonym">Ascidia lepadiformis</name>
    <dbReference type="NCBI Taxonomy" id="159417"/>
    <lineage>
        <taxon>Eukaryota</taxon>
        <taxon>Metazoa</taxon>
        <taxon>Chordata</taxon>
        <taxon>Tunicata</taxon>
        <taxon>Ascidiacea</taxon>
        <taxon>Aplousobranchia</taxon>
        <taxon>Clavelinidae</taxon>
        <taxon>Clavelina</taxon>
    </lineage>
</organism>
<dbReference type="PANTHER" id="PTHR44329">
    <property type="entry name" value="SERINE/THREONINE-PROTEIN KINASE TNNI3K-RELATED"/>
    <property type="match status" value="1"/>
</dbReference>
<evidence type="ECO:0000313" key="3">
    <source>
        <dbReference type="EMBL" id="CAK8695415.1"/>
    </source>
</evidence>
<dbReference type="SUPFAM" id="SSF56112">
    <property type="entry name" value="Protein kinase-like (PK-like)"/>
    <property type="match status" value="1"/>
</dbReference>
<keyword evidence="4" id="KW-1185">Reference proteome</keyword>
<dbReference type="CDD" id="cd00180">
    <property type="entry name" value="PKc"/>
    <property type="match status" value="1"/>
</dbReference>
<dbReference type="SMART" id="SM00220">
    <property type="entry name" value="S_TKc"/>
    <property type="match status" value="1"/>
</dbReference>
<dbReference type="Gene3D" id="1.10.510.10">
    <property type="entry name" value="Transferase(Phosphotransferase) domain 1"/>
    <property type="match status" value="1"/>
</dbReference>
<dbReference type="PROSITE" id="PS50011">
    <property type="entry name" value="PROTEIN_KINASE_DOM"/>
    <property type="match status" value="1"/>
</dbReference>
<reference evidence="3 4" key="1">
    <citation type="submission" date="2024-02" db="EMBL/GenBank/DDBJ databases">
        <authorList>
            <person name="Daric V."/>
            <person name="Darras S."/>
        </authorList>
    </citation>
    <scope>NUCLEOTIDE SEQUENCE [LARGE SCALE GENOMIC DNA]</scope>
</reference>
<dbReference type="Pfam" id="PF00069">
    <property type="entry name" value="Pkinase"/>
    <property type="match status" value="1"/>
</dbReference>
<dbReference type="InterPro" id="IPR000719">
    <property type="entry name" value="Prot_kinase_dom"/>
</dbReference>
<proteinExistence type="predicted"/>
<feature type="region of interest" description="Disordered" evidence="1">
    <location>
        <begin position="754"/>
        <end position="781"/>
    </location>
</feature>
<feature type="domain" description="Protein kinase" evidence="2">
    <location>
        <begin position="16"/>
        <end position="292"/>
    </location>
</feature>
<dbReference type="Proteomes" id="UP001642483">
    <property type="component" value="Unassembled WGS sequence"/>
</dbReference>
<name>A0ABP0GYS6_CLALP</name>
<dbReference type="InterPro" id="IPR011009">
    <property type="entry name" value="Kinase-like_dom_sf"/>
</dbReference>
<dbReference type="InterPro" id="IPR051681">
    <property type="entry name" value="Ser/Thr_Kinases-Pseudokinases"/>
</dbReference>
<comment type="caution">
    <text evidence="3">The sequence shown here is derived from an EMBL/GenBank/DDBJ whole genome shotgun (WGS) entry which is preliminary data.</text>
</comment>
<accession>A0ABP0GYS6</accession>
<feature type="compositionally biased region" description="Basic and acidic residues" evidence="1">
    <location>
        <begin position="760"/>
        <end position="774"/>
    </location>
</feature>
<evidence type="ECO:0000259" key="2">
    <source>
        <dbReference type="PROSITE" id="PS50011"/>
    </source>
</evidence>
<dbReference type="Gene3D" id="2.60.220.30">
    <property type="match status" value="1"/>
</dbReference>
<gene>
    <name evidence="3" type="ORF">CVLEPA_LOCUS28693</name>
</gene>
<dbReference type="EMBL" id="CAWYQH010000152">
    <property type="protein sequence ID" value="CAK8695415.1"/>
    <property type="molecule type" value="Genomic_DNA"/>
</dbReference>
<protein>
    <recommendedName>
        <fullName evidence="2">Protein kinase domain-containing protein</fullName>
    </recommendedName>
</protein>